<reference evidence="2 3" key="1">
    <citation type="journal article" date="2007" name="Science">
        <title>The Fusarium graminearum genome reveals a link between localized polymorphism and pathogen specialization.</title>
        <authorList>
            <person name="Cuomo C.A."/>
            <person name="Gueldener U."/>
            <person name="Xu J.-R."/>
            <person name="Trail F."/>
            <person name="Turgeon B.G."/>
            <person name="Di Pietro A."/>
            <person name="Walton J.D."/>
            <person name="Ma L.-J."/>
            <person name="Baker S.E."/>
            <person name="Rep M."/>
            <person name="Adam G."/>
            <person name="Antoniw J."/>
            <person name="Baldwin T."/>
            <person name="Calvo S.E."/>
            <person name="Chang Y.-L."/>
            <person name="DeCaprio D."/>
            <person name="Gale L.R."/>
            <person name="Gnerre S."/>
            <person name="Goswami R.S."/>
            <person name="Hammond-Kosack K."/>
            <person name="Harris L.J."/>
            <person name="Hilburn K."/>
            <person name="Kennell J.C."/>
            <person name="Kroken S."/>
            <person name="Magnuson J.K."/>
            <person name="Mannhaupt G."/>
            <person name="Mauceli E.W."/>
            <person name="Mewes H.-W."/>
            <person name="Mitterbauer R."/>
            <person name="Muehlbauer G."/>
            <person name="Muensterkoetter M."/>
            <person name="Nelson D."/>
            <person name="O'Donnell K."/>
            <person name="Ouellet T."/>
            <person name="Qi W."/>
            <person name="Quesneville H."/>
            <person name="Roncero M.I.G."/>
            <person name="Seong K.-Y."/>
            <person name="Tetko I.V."/>
            <person name="Urban M."/>
            <person name="Waalwijk C."/>
            <person name="Ward T.J."/>
            <person name="Yao J."/>
            <person name="Birren B.W."/>
            <person name="Kistler H.C."/>
        </authorList>
    </citation>
    <scope>NUCLEOTIDE SEQUENCE [LARGE SCALE GENOMIC DNA]</scope>
    <source>
        <strain evidence="3">ATCC MYA-4620 / CBS 123657 / FGSC 9075 / NRRL 31084 / PH-1</strain>
        <strain evidence="2">PH-1 / ATCC MYA-4620 / FGSC 9075 / NRRL 31084</strain>
    </source>
</reference>
<keyword evidence="3" id="KW-1185">Reference proteome</keyword>
<evidence type="ECO:0000313" key="2">
    <source>
        <dbReference type="EnsemblFungi" id="CEF84984"/>
    </source>
</evidence>
<protein>
    <submittedName>
        <fullName evidence="1">Chromosome 4, complete genome</fullName>
    </submittedName>
</protein>
<dbReference type="EMBL" id="HG970335">
    <property type="protein sequence ID" value="CEF84984.1"/>
    <property type="molecule type" value="Genomic_DNA"/>
</dbReference>
<dbReference type="Proteomes" id="UP000070720">
    <property type="component" value="Chromosome 4"/>
</dbReference>
<dbReference type="AlphaFoldDB" id="A0A098DUF3"/>
<evidence type="ECO:0000313" key="1">
    <source>
        <dbReference type="EMBL" id="CEF84984.1"/>
    </source>
</evidence>
<reference evidence="2 3" key="2">
    <citation type="journal article" date="2010" name="Nature">
        <title>Comparative genomics reveals mobile pathogenicity chromosomes in Fusarium.</title>
        <authorList>
            <person name="Ma L.J."/>
            <person name="van der Does H.C."/>
            <person name="Borkovich K.A."/>
            <person name="Coleman J.J."/>
            <person name="Daboussi M.J."/>
            <person name="Di Pietro A."/>
            <person name="Dufresne M."/>
            <person name="Freitag M."/>
            <person name="Grabherr M."/>
            <person name="Henrissat B."/>
            <person name="Houterman P.M."/>
            <person name="Kang S."/>
            <person name="Shim W.B."/>
            <person name="Woloshuk C."/>
            <person name="Xie X."/>
            <person name="Xu J.R."/>
            <person name="Antoniw J."/>
            <person name="Baker S.E."/>
            <person name="Bluhm B.H."/>
            <person name="Breakspear A."/>
            <person name="Brown D.W."/>
            <person name="Butchko R.A."/>
            <person name="Chapman S."/>
            <person name="Coulson R."/>
            <person name="Coutinho P.M."/>
            <person name="Danchin E.G."/>
            <person name="Diener A."/>
            <person name="Gale L.R."/>
            <person name="Gardiner D.M."/>
            <person name="Goff S."/>
            <person name="Hammond-Kosack K.E."/>
            <person name="Hilburn K."/>
            <person name="Hua-Van A."/>
            <person name="Jonkers W."/>
            <person name="Kazan K."/>
            <person name="Kodira C.D."/>
            <person name="Koehrsen M."/>
            <person name="Kumar L."/>
            <person name="Lee Y.H."/>
            <person name="Li L."/>
            <person name="Manners J.M."/>
            <person name="Miranda-Saavedra D."/>
            <person name="Mukherjee M."/>
            <person name="Park G."/>
            <person name="Park J."/>
            <person name="Park S.Y."/>
            <person name="Proctor R.H."/>
            <person name="Regev A."/>
            <person name="Ruiz-Roldan M.C."/>
            <person name="Sain D."/>
            <person name="Sakthikumar S."/>
            <person name="Sykes S."/>
            <person name="Schwartz D.C."/>
            <person name="Turgeon B.G."/>
            <person name="Wapinski I."/>
            <person name="Yoder O."/>
            <person name="Young S."/>
            <person name="Zeng Q."/>
            <person name="Zhou S."/>
            <person name="Galagan J."/>
            <person name="Cuomo C.A."/>
            <person name="Kistler H.C."/>
            <person name="Rep M."/>
        </authorList>
    </citation>
    <scope>GENOME REANNOTATION</scope>
    <source>
        <strain evidence="3">ATCC MYA-4620 / CBS 123657 / FGSC 9075 / NRRL 31084 / PH-1</strain>
        <strain evidence="2">PH-1 / ATCC MYA-4620 / FGSC 9075 / NRRL 31084</strain>
    </source>
</reference>
<sequence length="127" mass="14387">MSPSLRSVGPIHLRFERMNAVEVAKTAAGVVRSFDIRRFQLDTYTTANRDIWLKPQAKLNGLAHAESRSGRFSELRLCGSVLGSISTMIYHPGRGKEAFPVVRKRRGFMIKREVLTGEGWNQLRLDD</sequence>
<dbReference type="InParanoid" id="A0A098DUF3"/>
<reference evidence="1 3" key="3">
    <citation type="journal article" date="2015" name="BMC Genomics">
        <title>The completed genome sequence of the pathogenic ascomycete fungus Fusarium graminearum.</title>
        <authorList>
            <person name="King R."/>
            <person name="Urban M."/>
            <person name="Hammond-Kosack M.C."/>
            <person name="Hassani-Pak K."/>
            <person name="Hammond-Kosack K.E."/>
        </authorList>
    </citation>
    <scope>NUCLEOTIDE SEQUENCE [LARGE SCALE GENOMIC DNA]</scope>
    <source>
        <strain evidence="3">ATCC MYA-4620 / CBS 123657 / FGSC 9075 / NRRL 31084 / PH-1</strain>
        <strain evidence="1">PH-1</strain>
    </source>
</reference>
<accession>A0A0E0SEX1</accession>
<dbReference type="VEuPathDB" id="FungiDB:FGRAMPH1_01G24037"/>
<organism evidence="1 3">
    <name type="scientific">Gibberella zeae (strain ATCC MYA-4620 / CBS 123657 / FGSC 9075 / NRRL 31084 / PH-1)</name>
    <name type="common">Wheat head blight fungus</name>
    <name type="synonym">Fusarium graminearum</name>
    <dbReference type="NCBI Taxonomy" id="229533"/>
    <lineage>
        <taxon>Eukaryota</taxon>
        <taxon>Fungi</taxon>
        <taxon>Dikarya</taxon>
        <taxon>Ascomycota</taxon>
        <taxon>Pezizomycotina</taxon>
        <taxon>Sordariomycetes</taxon>
        <taxon>Hypocreomycetidae</taxon>
        <taxon>Hypocreales</taxon>
        <taxon>Nectriaceae</taxon>
        <taxon>Fusarium</taxon>
    </lineage>
</organism>
<name>A0A098DUF3_GIBZE</name>
<accession>A0A098DUF3</accession>
<proteinExistence type="predicted"/>
<evidence type="ECO:0000313" key="3">
    <source>
        <dbReference type="Proteomes" id="UP000070720"/>
    </source>
</evidence>
<reference evidence="2" key="4">
    <citation type="submission" date="2017-01" db="UniProtKB">
        <authorList>
            <consortium name="EnsemblFungi"/>
        </authorList>
    </citation>
    <scope>IDENTIFICATION</scope>
    <source>
        <strain evidence="2">PH-1 / ATCC MYA-4620 / FGSC 9075 / NRRL 31084</strain>
    </source>
</reference>
<dbReference type="EnsemblFungi" id="CEF84984">
    <property type="protein sequence ID" value="CEF84984"/>
    <property type="gene ID" value="FGRRES_13066"/>
</dbReference>
<gene>
    <name evidence="1" type="ORF">FGRAMPH1_01T24037</name>
</gene>